<protein>
    <submittedName>
        <fullName evidence="2">Uncharacterized protein</fullName>
    </submittedName>
</protein>
<keyword evidence="1" id="KW-0812">Transmembrane</keyword>
<feature type="transmembrane region" description="Helical" evidence="1">
    <location>
        <begin position="16"/>
        <end position="37"/>
    </location>
</feature>
<accession>A0A9E8MMB0</accession>
<feature type="transmembrane region" description="Helical" evidence="1">
    <location>
        <begin position="49"/>
        <end position="71"/>
    </location>
</feature>
<dbReference type="EMBL" id="CP113089">
    <property type="protein sequence ID" value="WAB82113.1"/>
    <property type="molecule type" value="Genomic_DNA"/>
</dbReference>
<dbReference type="AlphaFoldDB" id="A0A9E8MMB0"/>
<keyword evidence="1" id="KW-0472">Membrane</keyword>
<organism evidence="2 3">
    <name type="scientific">Microcella daejeonensis</name>
    <dbReference type="NCBI Taxonomy" id="2994971"/>
    <lineage>
        <taxon>Bacteria</taxon>
        <taxon>Bacillati</taxon>
        <taxon>Actinomycetota</taxon>
        <taxon>Actinomycetes</taxon>
        <taxon>Micrococcales</taxon>
        <taxon>Microbacteriaceae</taxon>
        <taxon>Microcella</taxon>
    </lineage>
</organism>
<evidence type="ECO:0000313" key="2">
    <source>
        <dbReference type="EMBL" id="WAB82113.1"/>
    </source>
</evidence>
<reference evidence="2" key="1">
    <citation type="submission" date="2022-11" db="EMBL/GenBank/DDBJ databases">
        <title>Description of Microcella daejonensis nov. sp, isolated from riverside soil.</title>
        <authorList>
            <person name="Molina K.M."/>
            <person name="Kim S.B."/>
        </authorList>
    </citation>
    <scope>NUCLEOTIDE SEQUENCE</scope>
    <source>
        <strain evidence="2">MMS21-STM12</strain>
    </source>
</reference>
<proteinExistence type="predicted"/>
<gene>
    <name evidence="2" type="ORF">OVN18_03635</name>
</gene>
<name>A0A9E8MMB0_9MICO</name>
<keyword evidence="1" id="KW-1133">Transmembrane helix</keyword>
<sequence>MTFLGRRQGPSRPTPPVAWFAIGASLLVIGGFAWWILATREIDASGRASAFFFLLPIIGVACLVAGVVAVVRRR</sequence>
<evidence type="ECO:0000313" key="3">
    <source>
        <dbReference type="Proteomes" id="UP001164706"/>
    </source>
</evidence>
<keyword evidence="3" id="KW-1185">Reference proteome</keyword>
<dbReference type="KEGG" id="mdb:OVN18_03635"/>
<dbReference type="RefSeq" id="WP_267781994.1">
    <property type="nucleotide sequence ID" value="NZ_CP113089.1"/>
</dbReference>
<dbReference type="Proteomes" id="UP001164706">
    <property type="component" value="Chromosome"/>
</dbReference>
<evidence type="ECO:0000256" key="1">
    <source>
        <dbReference type="SAM" id="Phobius"/>
    </source>
</evidence>